<gene>
    <name evidence="1" type="ORF">O1R50_09035</name>
</gene>
<dbReference type="SUPFAM" id="SSF52540">
    <property type="entry name" value="P-loop containing nucleoside triphosphate hydrolases"/>
    <property type="match status" value="1"/>
</dbReference>
<dbReference type="AlphaFoldDB" id="A0A9X3PJM3"/>
<proteinExistence type="predicted"/>
<organism evidence="1 2">
    <name type="scientific">Glycomyces luteolus</name>
    <dbReference type="NCBI Taxonomy" id="2670330"/>
    <lineage>
        <taxon>Bacteria</taxon>
        <taxon>Bacillati</taxon>
        <taxon>Actinomycetota</taxon>
        <taxon>Actinomycetes</taxon>
        <taxon>Glycomycetales</taxon>
        <taxon>Glycomycetaceae</taxon>
        <taxon>Glycomyces</taxon>
    </lineage>
</organism>
<dbReference type="InterPro" id="IPR027417">
    <property type="entry name" value="P-loop_NTPase"/>
</dbReference>
<keyword evidence="2" id="KW-1185">Reference proteome</keyword>
<evidence type="ECO:0008006" key="3">
    <source>
        <dbReference type="Google" id="ProtNLM"/>
    </source>
</evidence>
<evidence type="ECO:0000313" key="1">
    <source>
        <dbReference type="EMBL" id="MDA1359765.1"/>
    </source>
</evidence>
<comment type="caution">
    <text evidence="1">The sequence shown here is derived from an EMBL/GenBank/DDBJ whole genome shotgun (WGS) entry which is preliminary data.</text>
</comment>
<sequence>MGLIAVASMAGAQGVTTTALGLAACWPEGEAVPVLVECDPSGGDLAARWNLEVRPGLAETGQAAAATDQPGPEVLTAGAQQIEVAGRDVTVVCASLGGAEVAPALAVLAAPGSKAMHDPDGWIVADLGRLDEHSPTWPLVAAADCTVLVARSHLEGLAHLRGRFETLARRFRGRFTVALTPGAYRPNQAQDLLRAAGLTVPVAGLAGPARPIGPDPIGWRGRRALGTWHDLAAAVRDRALAQPPLAIEAGTRSGEERS</sequence>
<dbReference type="RefSeq" id="WP_270109647.1">
    <property type="nucleotide sequence ID" value="NZ_JAPZVP010000006.1"/>
</dbReference>
<dbReference type="Gene3D" id="3.40.50.300">
    <property type="entry name" value="P-loop containing nucleotide triphosphate hydrolases"/>
    <property type="match status" value="1"/>
</dbReference>
<reference evidence="1" key="1">
    <citation type="submission" date="2022-12" db="EMBL/GenBank/DDBJ databases">
        <title>Gycomyces niveus sp.nov.,a novel actinomycete isolated from soil in Shouguan.</title>
        <authorList>
            <person name="Yang X."/>
        </authorList>
    </citation>
    <scope>NUCLEOTIDE SEQUENCE</scope>
    <source>
        <strain evidence="1">NEAU-A15</strain>
    </source>
</reference>
<name>A0A9X3PJM3_9ACTN</name>
<evidence type="ECO:0000313" key="2">
    <source>
        <dbReference type="Proteomes" id="UP001146067"/>
    </source>
</evidence>
<dbReference type="EMBL" id="JAPZVP010000006">
    <property type="protein sequence ID" value="MDA1359765.1"/>
    <property type="molecule type" value="Genomic_DNA"/>
</dbReference>
<dbReference type="Proteomes" id="UP001146067">
    <property type="component" value="Unassembled WGS sequence"/>
</dbReference>
<protein>
    <recommendedName>
        <fullName evidence="3">MinD-like ATPase involved in chromosome partitioning or flagellar assembly</fullName>
    </recommendedName>
</protein>
<accession>A0A9X3PJM3</accession>